<gene>
    <name evidence="2" type="ORF">FLP23_07280</name>
</gene>
<dbReference type="InterPro" id="IPR016040">
    <property type="entry name" value="NAD(P)-bd_dom"/>
</dbReference>
<organism evidence="2 3">
    <name type="scientific">Protaetiibacter larvae</name>
    <dbReference type="NCBI Taxonomy" id="2592654"/>
    <lineage>
        <taxon>Bacteria</taxon>
        <taxon>Bacillati</taxon>
        <taxon>Actinomycetota</taxon>
        <taxon>Actinomycetes</taxon>
        <taxon>Micrococcales</taxon>
        <taxon>Microbacteriaceae</taxon>
        <taxon>Protaetiibacter</taxon>
    </lineage>
</organism>
<dbReference type="InterPro" id="IPR051207">
    <property type="entry name" value="ComplexI_NDUFA9_subunit"/>
</dbReference>
<sequence>MTTLVTGGTGRLGRHAVDALRAHGHAVRILSRRPGTDHVVADLDTGDGLAAALAGVDTVLHLATSRSKDIGQTRRLLDALAGTGAHLVFISIVGVDRIPFGYYRDKVASEQAIAASGVPYTIIRVAQFHGFVSEFLDAERRLPVTLVLPISAQTIHLPEVAERLVELAEAGPQGRVADLGGPEQLTLRAYAQQWQEAHGIRRPIWTLHLPGKLMKEFRSGAHMPGLPGAGHVTFRDYLAEEVTR</sequence>
<accession>A0A5C1Y988</accession>
<dbReference type="AlphaFoldDB" id="A0A5C1Y988"/>
<proteinExistence type="predicted"/>
<dbReference type="PANTHER" id="PTHR12126">
    <property type="entry name" value="NADH-UBIQUINONE OXIDOREDUCTASE 39 KDA SUBUNIT-RELATED"/>
    <property type="match status" value="1"/>
</dbReference>
<keyword evidence="3" id="KW-1185">Reference proteome</keyword>
<dbReference type="InterPro" id="IPR036291">
    <property type="entry name" value="NAD(P)-bd_dom_sf"/>
</dbReference>
<evidence type="ECO:0000313" key="2">
    <source>
        <dbReference type="EMBL" id="QEO09825.1"/>
    </source>
</evidence>
<name>A0A5C1Y988_9MICO</name>
<dbReference type="Gene3D" id="3.40.50.720">
    <property type="entry name" value="NAD(P)-binding Rossmann-like Domain"/>
    <property type="match status" value="1"/>
</dbReference>
<dbReference type="Proteomes" id="UP000322159">
    <property type="component" value="Chromosome"/>
</dbReference>
<evidence type="ECO:0000313" key="3">
    <source>
        <dbReference type="Proteomes" id="UP000322159"/>
    </source>
</evidence>
<dbReference type="PANTHER" id="PTHR12126:SF11">
    <property type="entry name" value="NADH DEHYDROGENASE [UBIQUINONE] 1 ALPHA SUBCOMPLEX SUBUNIT 9, MITOCHONDRIAL"/>
    <property type="match status" value="1"/>
</dbReference>
<reference evidence="2 3" key="1">
    <citation type="submission" date="2019-09" db="EMBL/GenBank/DDBJ databases">
        <title>Genome sequencing of strain KACC 19322.</title>
        <authorList>
            <person name="Heo J."/>
            <person name="Kim S.-J."/>
            <person name="Kim J.-S."/>
            <person name="Hong S.-B."/>
            <person name="Kwon S.-W."/>
        </authorList>
    </citation>
    <scope>NUCLEOTIDE SEQUENCE [LARGE SCALE GENOMIC DNA]</scope>
    <source>
        <strain evidence="2 3">KACC 19322</strain>
    </source>
</reference>
<dbReference type="OrthoDB" id="9771302at2"/>
<evidence type="ECO:0000259" key="1">
    <source>
        <dbReference type="Pfam" id="PF13460"/>
    </source>
</evidence>
<dbReference type="GO" id="GO:0044877">
    <property type="term" value="F:protein-containing complex binding"/>
    <property type="evidence" value="ECO:0007669"/>
    <property type="project" value="TreeGrafter"/>
</dbReference>
<dbReference type="RefSeq" id="WP_149325244.1">
    <property type="nucleotide sequence ID" value="NZ_CP043504.1"/>
</dbReference>
<dbReference type="EMBL" id="CP043504">
    <property type="protein sequence ID" value="QEO09825.1"/>
    <property type="molecule type" value="Genomic_DNA"/>
</dbReference>
<protein>
    <submittedName>
        <fullName evidence="2">NAD(P)H-binding protein</fullName>
    </submittedName>
</protein>
<feature type="domain" description="NAD(P)-binding" evidence="1">
    <location>
        <begin position="7"/>
        <end position="128"/>
    </location>
</feature>
<dbReference type="KEGG" id="lyk:FLP23_07280"/>
<dbReference type="Pfam" id="PF13460">
    <property type="entry name" value="NAD_binding_10"/>
    <property type="match status" value="1"/>
</dbReference>
<dbReference type="SUPFAM" id="SSF51735">
    <property type="entry name" value="NAD(P)-binding Rossmann-fold domains"/>
    <property type="match status" value="1"/>
</dbReference>